<keyword evidence="1" id="KW-0805">Transcription regulation</keyword>
<protein>
    <recommendedName>
        <fullName evidence="4">Periplasmic binding protein/LacI sugar binding domain-containing protein</fullName>
    </recommendedName>
</protein>
<dbReference type="GO" id="GO:0003700">
    <property type="term" value="F:DNA-binding transcription factor activity"/>
    <property type="evidence" value="ECO:0007669"/>
    <property type="project" value="TreeGrafter"/>
</dbReference>
<evidence type="ECO:0000256" key="3">
    <source>
        <dbReference type="ARBA" id="ARBA00023163"/>
    </source>
</evidence>
<reference evidence="5 6" key="1">
    <citation type="submission" date="2015-09" db="EMBL/GenBank/DDBJ databases">
        <title>Draft genome sequence of Kouleothrix aurantiaca JCM 19913.</title>
        <authorList>
            <person name="Hemp J."/>
        </authorList>
    </citation>
    <scope>NUCLEOTIDE SEQUENCE [LARGE SCALE GENOMIC DNA]</scope>
    <source>
        <strain evidence="5 6">COM-B</strain>
    </source>
</reference>
<comment type="caution">
    <text evidence="5">The sequence shown here is derived from an EMBL/GenBank/DDBJ whole genome shotgun (WGS) entry which is preliminary data.</text>
</comment>
<organism evidence="5 6">
    <name type="scientific">Kouleothrix aurantiaca</name>
    <dbReference type="NCBI Taxonomy" id="186479"/>
    <lineage>
        <taxon>Bacteria</taxon>
        <taxon>Bacillati</taxon>
        <taxon>Chloroflexota</taxon>
        <taxon>Chloroflexia</taxon>
        <taxon>Chloroflexales</taxon>
        <taxon>Roseiflexineae</taxon>
        <taxon>Roseiflexaceae</taxon>
        <taxon>Kouleothrix</taxon>
    </lineage>
</organism>
<name>A0A0P9F880_9CHLR</name>
<evidence type="ECO:0000256" key="2">
    <source>
        <dbReference type="ARBA" id="ARBA00023125"/>
    </source>
</evidence>
<dbReference type="PATRIC" id="fig|186479.3.peg.5284"/>
<sequence>MRNTMPELFAPSIHGRAGQRPTIGVLSTWAIYEGTSLDWYAHTLLRGMRAAARDHGCDLLLGCGIGLPSGPRESRTAWAITGTGINFIPVGAWNADGLIIIPDNLSDVQSAYVQDLIRAGYPVIATTAEQPWPLVAIDNAGGIRLALDHLLEHGHRAIAFVAGNTGGGGDSAERLHAYEEGLRAAGIALEPRLVAYGDLSYTGGVGAMQRILAAGVPFSAVLASNDQS</sequence>
<keyword evidence="3" id="KW-0804">Transcription</keyword>
<evidence type="ECO:0000313" key="5">
    <source>
        <dbReference type="EMBL" id="KPV48529.1"/>
    </source>
</evidence>
<feature type="domain" description="Periplasmic binding protein/LacI sugar binding" evidence="4">
    <location>
        <begin position="34"/>
        <end position="227"/>
    </location>
</feature>
<dbReference type="EMBL" id="LJCR01002581">
    <property type="protein sequence ID" value="KPV48529.1"/>
    <property type="molecule type" value="Genomic_DNA"/>
</dbReference>
<dbReference type="CDD" id="cd06267">
    <property type="entry name" value="PBP1_LacI_sugar_binding-like"/>
    <property type="match status" value="1"/>
</dbReference>
<dbReference type="GO" id="GO:0000976">
    <property type="term" value="F:transcription cis-regulatory region binding"/>
    <property type="evidence" value="ECO:0007669"/>
    <property type="project" value="TreeGrafter"/>
</dbReference>
<accession>A0A0P9F880</accession>
<dbReference type="Proteomes" id="UP000050509">
    <property type="component" value="Unassembled WGS sequence"/>
</dbReference>
<dbReference type="Pfam" id="PF00532">
    <property type="entry name" value="Peripla_BP_1"/>
    <property type="match status" value="1"/>
</dbReference>
<evidence type="ECO:0000256" key="1">
    <source>
        <dbReference type="ARBA" id="ARBA00023015"/>
    </source>
</evidence>
<feature type="non-terminal residue" evidence="5">
    <location>
        <position position="228"/>
    </location>
</feature>
<keyword evidence="6" id="KW-1185">Reference proteome</keyword>
<dbReference type="PANTHER" id="PTHR30146:SF109">
    <property type="entry name" value="HTH-TYPE TRANSCRIPTIONAL REGULATOR GALS"/>
    <property type="match status" value="1"/>
</dbReference>
<dbReference type="PANTHER" id="PTHR30146">
    <property type="entry name" value="LACI-RELATED TRANSCRIPTIONAL REPRESSOR"/>
    <property type="match status" value="1"/>
</dbReference>
<dbReference type="InterPro" id="IPR028082">
    <property type="entry name" value="Peripla_BP_I"/>
</dbReference>
<gene>
    <name evidence="5" type="ORF">SE17_37580</name>
</gene>
<proteinExistence type="predicted"/>
<dbReference type="SUPFAM" id="SSF53822">
    <property type="entry name" value="Periplasmic binding protein-like I"/>
    <property type="match status" value="1"/>
</dbReference>
<evidence type="ECO:0000313" key="6">
    <source>
        <dbReference type="Proteomes" id="UP000050509"/>
    </source>
</evidence>
<dbReference type="AlphaFoldDB" id="A0A0P9F880"/>
<dbReference type="InterPro" id="IPR001761">
    <property type="entry name" value="Peripla_BP/Lac1_sug-bd_dom"/>
</dbReference>
<evidence type="ECO:0000259" key="4">
    <source>
        <dbReference type="Pfam" id="PF00532"/>
    </source>
</evidence>
<keyword evidence="2" id="KW-0238">DNA-binding</keyword>
<dbReference type="Gene3D" id="3.40.50.2300">
    <property type="match status" value="2"/>
</dbReference>